<dbReference type="Proteomes" id="UP000272025">
    <property type="component" value="Unassembled WGS sequence"/>
</dbReference>
<sequence length="202" mass="22546">MASRSMNIKHHHSLFSSRTSAHFLQIILDGEPRTLNHGTDNATSGVASGHFRLRPSLRRQCQCACWALWAEDEVYAGPSTLYSVLRTQDNVEAPVVGHQDKVTPTAAEQTLPCNMQHYLTEQLITPPTPILAYFSTLPMQTRRHVFSATFFHLPPSLREQASRMNFACSIVPETAASDGLIQKPSSAPQAKRTTYNVQKKRS</sequence>
<feature type="region of interest" description="Disordered" evidence="1">
    <location>
        <begin position="180"/>
        <end position="202"/>
    </location>
</feature>
<evidence type="ECO:0000256" key="1">
    <source>
        <dbReference type="SAM" id="MobiDB-lite"/>
    </source>
</evidence>
<name>A0A3N2PW71_SODAK</name>
<accession>A0A3N2PW71</accession>
<gene>
    <name evidence="2" type="ORF">SODALDRAFT_359858</name>
</gene>
<protein>
    <submittedName>
        <fullName evidence="2">Uncharacterized protein</fullName>
    </submittedName>
</protein>
<dbReference type="RefSeq" id="XP_028466557.1">
    <property type="nucleotide sequence ID" value="XM_028614212.1"/>
</dbReference>
<keyword evidence="3" id="KW-1185">Reference proteome</keyword>
<evidence type="ECO:0000313" key="3">
    <source>
        <dbReference type="Proteomes" id="UP000272025"/>
    </source>
</evidence>
<dbReference type="EMBL" id="ML119055">
    <property type="protein sequence ID" value="ROT38751.1"/>
    <property type="molecule type" value="Genomic_DNA"/>
</dbReference>
<evidence type="ECO:0000313" key="2">
    <source>
        <dbReference type="EMBL" id="ROT38751.1"/>
    </source>
</evidence>
<proteinExistence type="predicted"/>
<dbReference type="AlphaFoldDB" id="A0A3N2PW71"/>
<feature type="compositionally biased region" description="Polar residues" evidence="1">
    <location>
        <begin position="183"/>
        <end position="202"/>
    </location>
</feature>
<reference evidence="2 3" key="1">
    <citation type="journal article" date="2018" name="Mol. Ecol.">
        <title>The obligate alkalophilic soda-lake fungus Sodiomyces alkalinus has shifted to a protein diet.</title>
        <authorList>
            <person name="Grum-Grzhimaylo A.A."/>
            <person name="Falkoski D.L."/>
            <person name="van den Heuvel J."/>
            <person name="Valero-Jimenez C.A."/>
            <person name="Min B."/>
            <person name="Choi I.G."/>
            <person name="Lipzen A."/>
            <person name="Daum C.G."/>
            <person name="Aanen D.K."/>
            <person name="Tsang A."/>
            <person name="Henrissat B."/>
            <person name="Bilanenko E.N."/>
            <person name="de Vries R.P."/>
            <person name="van Kan J.A.L."/>
            <person name="Grigoriev I.V."/>
            <person name="Debets A.J.M."/>
        </authorList>
    </citation>
    <scope>NUCLEOTIDE SEQUENCE [LARGE SCALE GENOMIC DNA]</scope>
    <source>
        <strain evidence="2 3">F11</strain>
    </source>
</reference>
<organism evidence="2 3">
    <name type="scientific">Sodiomyces alkalinus (strain CBS 110278 / VKM F-3762 / F11)</name>
    <name type="common">Alkaliphilic filamentous fungus</name>
    <dbReference type="NCBI Taxonomy" id="1314773"/>
    <lineage>
        <taxon>Eukaryota</taxon>
        <taxon>Fungi</taxon>
        <taxon>Dikarya</taxon>
        <taxon>Ascomycota</taxon>
        <taxon>Pezizomycotina</taxon>
        <taxon>Sordariomycetes</taxon>
        <taxon>Hypocreomycetidae</taxon>
        <taxon>Glomerellales</taxon>
        <taxon>Plectosphaerellaceae</taxon>
        <taxon>Sodiomyces</taxon>
    </lineage>
</organism>
<dbReference type="GeneID" id="39582690"/>